<keyword evidence="2" id="KW-1185">Reference proteome</keyword>
<reference evidence="1 2" key="1">
    <citation type="submission" date="2018-06" db="EMBL/GenBank/DDBJ databases">
        <title>The Genome of Cuscuta australis (Dodder) Provides Insight into the Evolution of Plant Parasitism.</title>
        <authorList>
            <person name="Liu H."/>
        </authorList>
    </citation>
    <scope>NUCLEOTIDE SEQUENCE [LARGE SCALE GENOMIC DNA]</scope>
    <source>
        <strain evidence="2">cv. Yunnan</strain>
        <tissue evidence="1">Vines</tissue>
    </source>
</reference>
<proteinExistence type="predicted"/>
<sequence length="120" mass="13271">MSNTPSDLLSLFVGGYSHIPQDCDVIYSRDTHDMIMPNLQVAVTPDICESPQCAFSGDNVVSSVFKCENIEHNILFEYSVNNLNRSIEDYPLDALRTIQIDVGTLQSDGVLYSILIKGLA</sequence>
<dbReference type="Proteomes" id="UP000249390">
    <property type="component" value="Unassembled WGS sequence"/>
</dbReference>
<dbReference type="EMBL" id="NQVE01000186">
    <property type="protein sequence ID" value="RAL41615.1"/>
    <property type="molecule type" value="Genomic_DNA"/>
</dbReference>
<evidence type="ECO:0000313" key="1">
    <source>
        <dbReference type="EMBL" id="RAL41615.1"/>
    </source>
</evidence>
<accession>A0A328D7C3</accession>
<evidence type="ECO:0000313" key="2">
    <source>
        <dbReference type="Proteomes" id="UP000249390"/>
    </source>
</evidence>
<organism evidence="1 2">
    <name type="scientific">Cuscuta australis</name>
    <dbReference type="NCBI Taxonomy" id="267555"/>
    <lineage>
        <taxon>Eukaryota</taxon>
        <taxon>Viridiplantae</taxon>
        <taxon>Streptophyta</taxon>
        <taxon>Embryophyta</taxon>
        <taxon>Tracheophyta</taxon>
        <taxon>Spermatophyta</taxon>
        <taxon>Magnoliopsida</taxon>
        <taxon>eudicotyledons</taxon>
        <taxon>Gunneridae</taxon>
        <taxon>Pentapetalae</taxon>
        <taxon>asterids</taxon>
        <taxon>lamiids</taxon>
        <taxon>Solanales</taxon>
        <taxon>Convolvulaceae</taxon>
        <taxon>Cuscuteae</taxon>
        <taxon>Cuscuta</taxon>
        <taxon>Cuscuta subgen. Grammica</taxon>
        <taxon>Cuscuta sect. Cleistogrammica</taxon>
    </lineage>
</organism>
<dbReference type="AlphaFoldDB" id="A0A328D7C3"/>
<protein>
    <submittedName>
        <fullName evidence="1">Uncharacterized protein</fullName>
    </submittedName>
</protein>
<name>A0A328D7C3_9ASTE</name>
<gene>
    <name evidence="1" type="ORF">DM860_013149</name>
</gene>
<comment type="caution">
    <text evidence="1">The sequence shown here is derived from an EMBL/GenBank/DDBJ whole genome shotgun (WGS) entry which is preliminary data.</text>
</comment>